<dbReference type="CDD" id="cd00865">
    <property type="entry name" value="PEBP_bact_arch"/>
    <property type="match status" value="1"/>
</dbReference>
<dbReference type="NCBIfam" id="TIGR00481">
    <property type="entry name" value="YbhB/YbcL family Raf kinase inhibitor-like protein"/>
    <property type="match status" value="1"/>
</dbReference>
<dbReference type="InterPro" id="IPR036610">
    <property type="entry name" value="PEBP-like_sf"/>
</dbReference>
<reference evidence="1 2" key="1">
    <citation type="submission" date="2019-11" db="EMBL/GenBank/DDBJ databases">
        <title>Genome sequences of 17 halophilic strains isolated from different environments.</title>
        <authorList>
            <person name="Furrow R.E."/>
        </authorList>
    </citation>
    <scope>NUCLEOTIDE SEQUENCE [LARGE SCALE GENOMIC DNA]</scope>
    <source>
        <strain evidence="1 2">22507_15_FS</strain>
    </source>
</reference>
<dbReference type="Proteomes" id="UP000460751">
    <property type="component" value="Unassembled WGS sequence"/>
</dbReference>
<comment type="caution">
    <text evidence="1">The sequence shown here is derived from an EMBL/GenBank/DDBJ whole genome shotgun (WGS) entry which is preliminary data.</text>
</comment>
<organism evidence="1 2">
    <name type="scientific">Vreelandella halophila</name>
    <dbReference type="NCBI Taxonomy" id="86177"/>
    <lineage>
        <taxon>Bacteria</taxon>
        <taxon>Pseudomonadati</taxon>
        <taxon>Pseudomonadota</taxon>
        <taxon>Gammaproteobacteria</taxon>
        <taxon>Oceanospirillales</taxon>
        <taxon>Halomonadaceae</taxon>
        <taxon>Vreelandella</taxon>
    </lineage>
</organism>
<sequence>MPWQYTAPKANELPPLQIQDVPERACSLVLMIEDVDSPLGTLTHWMAWNIPPDTQSLDAVNLPAECCIGRDSFGKIGYLGPIPPEGRHHYRFSVLALDTKLKLEAGATRPALERAMKAHVLDQAALNGIVDANPSEKNGGKD</sequence>
<evidence type="ECO:0000313" key="1">
    <source>
        <dbReference type="EMBL" id="MYL26527.1"/>
    </source>
</evidence>
<proteinExistence type="predicted"/>
<dbReference type="Gene3D" id="3.90.280.10">
    <property type="entry name" value="PEBP-like"/>
    <property type="match status" value="1"/>
</dbReference>
<dbReference type="OrthoDB" id="9797506at2"/>
<dbReference type="SUPFAM" id="SSF49777">
    <property type="entry name" value="PEBP-like"/>
    <property type="match status" value="1"/>
</dbReference>
<dbReference type="PANTHER" id="PTHR30289">
    <property type="entry name" value="UNCHARACTERIZED PROTEIN YBCL-RELATED"/>
    <property type="match status" value="1"/>
</dbReference>
<dbReference type="EMBL" id="WMEX01000003">
    <property type="protein sequence ID" value="MYL26527.1"/>
    <property type="molecule type" value="Genomic_DNA"/>
</dbReference>
<accession>A0A9X4YAX6</accession>
<dbReference type="AlphaFoldDB" id="A0A9X4YAX6"/>
<dbReference type="Pfam" id="PF01161">
    <property type="entry name" value="PBP"/>
    <property type="match status" value="1"/>
</dbReference>
<protein>
    <submittedName>
        <fullName evidence="1">YbhB/YbcL family Raf kinase inhibitor-like protein</fullName>
    </submittedName>
</protein>
<dbReference type="InterPro" id="IPR005247">
    <property type="entry name" value="YbhB_YbcL/LppC-like"/>
</dbReference>
<evidence type="ECO:0000313" key="2">
    <source>
        <dbReference type="Proteomes" id="UP000460751"/>
    </source>
</evidence>
<dbReference type="InterPro" id="IPR008914">
    <property type="entry name" value="PEBP"/>
</dbReference>
<gene>
    <name evidence="1" type="ORF">GLW01_06925</name>
</gene>
<keyword evidence="2" id="KW-1185">Reference proteome</keyword>
<dbReference type="PANTHER" id="PTHR30289:SF1">
    <property type="entry name" value="PEBP (PHOSPHATIDYLETHANOLAMINE-BINDING PROTEIN) FAMILY PROTEIN"/>
    <property type="match status" value="1"/>
</dbReference>
<name>A0A9X4YAX6_9GAMM</name>